<protein>
    <submittedName>
        <fullName evidence="6">MAPEG family protein</fullName>
    </submittedName>
</protein>
<dbReference type="RefSeq" id="WP_044497819.1">
    <property type="nucleotide sequence ID" value="NZ_LK391969.1"/>
</dbReference>
<feature type="transmembrane region" description="Helical" evidence="5">
    <location>
        <begin position="6"/>
        <end position="26"/>
    </location>
</feature>
<dbReference type="EMBL" id="LM997413">
    <property type="protein sequence ID" value="CEA00845.1"/>
    <property type="molecule type" value="Genomic_DNA"/>
</dbReference>
<dbReference type="OrthoDB" id="328594at2"/>
<dbReference type="InterPro" id="IPR023352">
    <property type="entry name" value="MAPEG-like_dom_sf"/>
</dbReference>
<dbReference type="AlphaFoldDB" id="A0A078M3N0"/>
<evidence type="ECO:0000256" key="5">
    <source>
        <dbReference type="SAM" id="Phobius"/>
    </source>
</evidence>
<dbReference type="SUPFAM" id="SSF161084">
    <property type="entry name" value="MAPEG domain-like"/>
    <property type="match status" value="1"/>
</dbReference>
<dbReference type="GO" id="GO:0016020">
    <property type="term" value="C:membrane"/>
    <property type="evidence" value="ECO:0007669"/>
    <property type="project" value="UniProtKB-SubCell"/>
</dbReference>
<dbReference type="Pfam" id="PF01124">
    <property type="entry name" value="MAPEG"/>
    <property type="match status" value="1"/>
</dbReference>
<feature type="transmembrane region" description="Helical" evidence="5">
    <location>
        <begin position="115"/>
        <end position="138"/>
    </location>
</feature>
<organism evidence="6">
    <name type="scientific">Pseudomonas saudimassiliensis</name>
    <dbReference type="NCBI Taxonomy" id="1461581"/>
    <lineage>
        <taxon>Bacteria</taxon>
        <taxon>Pseudomonadati</taxon>
        <taxon>Pseudomonadota</taxon>
        <taxon>Gammaproteobacteria</taxon>
        <taxon>Pseudomonadales</taxon>
        <taxon>Pseudomonadaceae</taxon>
        <taxon>Pseudomonas</taxon>
    </lineage>
</organism>
<feature type="transmembrane region" description="Helical" evidence="5">
    <location>
        <begin position="68"/>
        <end position="95"/>
    </location>
</feature>
<dbReference type="Gene3D" id="1.20.120.550">
    <property type="entry name" value="Membrane associated eicosanoid/glutathione metabolism-like domain"/>
    <property type="match status" value="1"/>
</dbReference>
<reference evidence="6" key="1">
    <citation type="submission" date="2014-07" db="EMBL/GenBank/DDBJ databases">
        <authorList>
            <person name="Urmite Genomes Urmite Genomes"/>
        </authorList>
    </citation>
    <scope>NUCLEOTIDE SEQUENCE</scope>
    <source>
        <strain evidence="6">12M76_air</strain>
    </source>
</reference>
<proteinExistence type="predicted"/>
<evidence type="ECO:0000256" key="2">
    <source>
        <dbReference type="ARBA" id="ARBA00022692"/>
    </source>
</evidence>
<keyword evidence="2 5" id="KW-0812">Transmembrane</keyword>
<sequence>MDAHLILWPVFAQILLTLLMYLVLAARKARAMRDKAVDRQQVALDNKLWPEDTVKVSNNIANQFEAPVLFYALCLAFLGLNAVSAVVLFLASLFVLSRYLHAWVHTHSNHVPTRLRLFLVGYLTLLVMLGVLGWELALR</sequence>
<name>A0A078M3N0_9PSED</name>
<evidence type="ECO:0000256" key="3">
    <source>
        <dbReference type="ARBA" id="ARBA00022989"/>
    </source>
</evidence>
<evidence type="ECO:0000256" key="1">
    <source>
        <dbReference type="ARBA" id="ARBA00004370"/>
    </source>
</evidence>
<keyword evidence="4 5" id="KW-0472">Membrane</keyword>
<dbReference type="PATRIC" id="fig|1461581.3.peg.188"/>
<evidence type="ECO:0000256" key="4">
    <source>
        <dbReference type="ARBA" id="ARBA00023136"/>
    </source>
</evidence>
<comment type="subcellular location">
    <subcellularLocation>
        <location evidence="1">Membrane</location>
    </subcellularLocation>
</comment>
<dbReference type="InterPro" id="IPR001129">
    <property type="entry name" value="Membr-assoc_MAPEG"/>
</dbReference>
<dbReference type="EMBL" id="LK391969">
    <property type="protein sequence ID" value="CEF25291.1"/>
    <property type="molecule type" value="Genomic_DNA"/>
</dbReference>
<accession>A0A078M3N0</accession>
<keyword evidence="3 5" id="KW-1133">Transmembrane helix</keyword>
<evidence type="ECO:0000313" key="6">
    <source>
        <dbReference type="EMBL" id="CEA00845.1"/>
    </source>
</evidence>
<gene>
    <name evidence="6" type="ORF">BN1049_00193</name>
</gene>